<name>A0A4C1VVB7_EUMVA</name>
<keyword evidence="2" id="KW-1185">Reference proteome</keyword>
<accession>A0A4C1VVB7</accession>
<evidence type="ECO:0000313" key="2">
    <source>
        <dbReference type="Proteomes" id="UP000299102"/>
    </source>
</evidence>
<proteinExistence type="predicted"/>
<dbReference type="EMBL" id="BGZK01000430">
    <property type="protein sequence ID" value="GBP43108.1"/>
    <property type="molecule type" value="Genomic_DNA"/>
</dbReference>
<dbReference type="Proteomes" id="UP000299102">
    <property type="component" value="Unassembled WGS sequence"/>
</dbReference>
<evidence type="ECO:0000313" key="1">
    <source>
        <dbReference type="EMBL" id="GBP43108.1"/>
    </source>
</evidence>
<organism evidence="1 2">
    <name type="scientific">Eumeta variegata</name>
    <name type="common">Bagworm moth</name>
    <name type="synonym">Eumeta japonica</name>
    <dbReference type="NCBI Taxonomy" id="151549"/>
    <lineage>
        <taxon>Eukaryota</taxon>
        <taxon>Metazoa</taxon>
        <taxon>Ecdysozoa</taxon>
        <taxon>Arthropoda</taxon>
        <taxon>Hexapoda</taxon>
        <taxon>Insecta</taxon>
        <taxon>Pterygota</taxon>
        <taxon>Neoptera</taxon>
        <taxon>Endopterygota</taxon>
        <taxon>Lepidoptera</taxon>
        <taxon>Glossata</taxon>
        <taxon>Ditrysia</taxon>
        <taxon>Tineoidea</taxon>
        <taxon>Psychidae</taxon>
        <taxon>Oiketicinae</taxon>
        <taxon>Eumeta</taxon>
    </lineage>
</organism>
<comment type="caution">
    <text evidence="1">The sequence shown here is derived from an EMBL/GenBank/DDBJ whole genome shotgun (WGS) entry which is preliminary data.</text>
</comment>
<dbReference type="AlphaFoldDB" id="A0A4C1VVB7"/>
<sequence>MANEPPVLRTIAPSENFTIKKNILRHAISQRRQKGNARGRCAIREYRRSEEMCLSDRGRRARCNAARASRGVQ</sequence>
<gene>
    <name evidence="1" type="ORF">EVAR_40548_1</name>
</gene>
<reference evidence="1 2" key="1">
    <citation type="journal article" date="2019" name="Commun. Biol.">
        <title>The bagworm genome reveals a unique fibroin gene that provides high tensile strength.</title>
        <authorList>
            <person name="Kono N."/>
            <person name="Nakamura H."/>
            <person name="Ohtoshi R."/>
            <person name="Tomita M."/>
            <person name="Numata K."/>
            <person name="Arakawa K."/>
        </authorList>
    </citation>
    <scope>NUCLEOTIDE SEQUENCE [LARGE SCALE GENOMIC DNA]</scope>
</reference>
<protein>
    <submittedName>
        <fullName evidence="1">Uncharacterized protein</fullName>
    </submittedName>
</protein>